<dbReference type="AlphaFoldDB" id="A0AAD8XI01"/>
<gene>
    <name evidence="2" type="ORF">BDZ83DRAFT_99810</name>
</gene>
<evidence type="ECO:0000313" key="3">
    <source>
        <dbReference type="Proteomes" id="UP001244207"/>
    </source>
</evidence>
<organism evidence="2 3">
    <name type="scientific">Glomerella acutata</name>
    <name type="common">Colletotrichum acutatum</name>
    <dbReference type="NCBI Taxonomy" id="27357"/>
    <lineage>
        <taxon>Eukaryota</taxon>
        <taxon>Fungi</taxon>
        <taxon>Dikarya</taxon>
        <taxon>Ascomycota</taxon>
        <taxon>Pezizomycotina</taxon>
        <taxon>Sordariomycetes</taxon>
        <taxon>Hypocreomycetidae</taxon>
        <taxon>Glomerellales</taxon>
        <taxon>Glomerellaceae</taxon>
        <taxon>Colletotrichum</taxon>
        <taxon>Colletotrichum acutatum species complex</taxon>
    </lineage>
</organism>
<evidence type="ECO:0000256" key="1">
    <source>
        <dbReference type="SAM" id="MobiDB-lite"/>
    </source>
</evidence>
<dbReference type="GeneID" id="85399950"/>
<name>A0AAD8XI01_GLOAC</name>
<feature type="compositionally biased region" description="Low complexity" evidence="1">
    <location>
        <begin position="151"/>
        <end position="161"/>
    </location>
</feature>
<feature type="region of interest" description="Disordered" evidence="1">
    <location>
        <begin position="148"/>
        <end position="169"/>
    </location>
</feature>
<dbReference type="Proteomes" id="UP001244207">
    <property type="component" value="Unassembled WGS sequence"/>
</dbReference>
<feature type="region of interest" description="Disordered" evidence="1">
    <location>
        <begin position="45"/>
        <end position="75"/>
    </location>
</feature>
<comment type="caution">
    <text evidence="2">The sequence shown here is derived from an EMBL/GenBank/DDBJ whole genome shotgun (WGS) entry which is preliminary data.</text>
</comment>
<keyword evidence="3" id="KW-1185">Reference proteome</keyword>
<reference evidence="2" key="1">
    <citation type="submission" date="2021-12" db="EMBL/GenBank/DDBJ databases">
        <title>Comparative genomics, transcriptomics and evolutionary studies reveal genomic signatures of adaptation to plant cell wall in hemibiotrophic fungi.</title>
        <authorList>
            <consortium name="DOE Joint Genome Institute"/>
            <person name="Baroncelli R."/>
            <person name="Diaz J.F."/>
            <person name="Benocci T."/>
            <person name="Peng M."/>
            <person name="Battaglia E."/>
            <person name="Haridas S."/>
            <person name="Andreopoulos W."/>
            <person name="Labutti K."/>
            <person name="Pangilinan J."/>
            <person name="Floch G.L."/>
            <person name="Makela M.R."/>
            <person name="Henrissat B."/>
            <person name="Grigoriev I.V."/>
            <person name="Crouch J.A."/>
            <person name="De Vries R.P."/>
            <person name="Sukno S.A."/>
            <person name="Thon M.R."/>
        </authorList>
    </citation>
    <scope>NUCLEOTIDE SEQUENCE</scope>
    <source>
        <strain evidence="2">CBS 112980</strain>
    </source>
</reference>
<evidence type="ECO:0000313" key="2">
    <source>
        <dbReference type="EMBL" id="KAK1728744.1"/>
    </source>
</evidence>
<proteinExistence type="predicted"/>
<protein>
    <submittedName>
        <fullName evidence="2">Uncharacterized protein</fullName>
    </submittedName>
</protein>
<dbReference type="EMBL" id="JAHMHS010000015">
    <property type="protein sequence ID" value="KAK1728744.1"/>
    <property type="molecule type" value="Genomic_DNA"/>
</dbReference>
<accession>A0AAD8XI01</accession>
<dbReference type="RefSeq" id="XP_060368799.1">
    <property type="nucleotide sequence ID" value="XM_060516052.1"/>
</dbReference>
<sequence>MIQDFPMPEYEGCWTSAAYSVYVFTIQHIAQLSFSITRRQVPQSPTLLPRNVPPQSQHGASFRPPNNPGSGTWGVEGVGKETAWRLYCVPLPQKAKEASTTRLNHRPFHLPRGNRYLAREIPTGRQIDPPERTEFIVYQAIQAHRRPSTLPYPHSLSHAPLSSPPGTPS</sequence>